<keyword evidence="2" id="KW-0645">Protease</keyword>
<dbReference type="InterPro" id="IPR007484">
    <property type="entry name" value="Peptidase_M28"/>
</dbReference>
<dbReference type="GO" id="GO:0004177">
    <property type="term" value="F:aminopeptidase activity"/>
    <property type="evidence" value="ECO:0007669"/>
    <property type="project" value="UniProtKB-KW"/>
</dbReference>
<dbReference type="EMBL" id="LR588407">
    <property type="protein sequence ID" value="VTO13304.1"/>
    <property type="molecule type" value="Genomic_DNA"/>
</dbReference>
<organism evidence="8 9">
    <name type="scientific">Brevundimonas vancanneytii</name>
    <dbReference type="NCBI Taxonomy" id="1325724"/>
    <lineage>
        <taxon>Bacteria</taxon>
        <taxon>Pseudomonadati</taxon>
        <taxon>Pseudomonadota</taxon>
        <taxon>Alphaproteobacteria</taxon>
        <taxon>Caulobacterales</taxon>
        <taxon>Caulobacteraceae</taxon>
        <taxon>Brevundimonas</taxon>
    </lineage>
</organism>
<evidence type="ECO:0000256" key="5">
    <source>
        <dbReference type="ARBA" id="ARBA00022801"/>
    </source>
</evidence>
<dbReference type="InterPro" id="IPR045175">
    <property type="entry name" value="M28_fam"/>
</dbReference>
<sequence>MGEPDANGDRIFNGAIDNASGTAALLEMARQWSAGPRPERTIVMISFTGEESGLLGSEFYAANPLYPVEKTVGGFNIDSAASSVG</sequence>
<dbReference type="KEGG" id="bvy:NCTC9239_01009"/>
<evidence type="ECO:0000256" key="2">
    <source>
        <dbReference type="ARBA" id="ARBA00022670"/>
    </source>
</evidence>
<evidence type="ECO:0000256" key="3">
    <source>
        <dbReference type="ARBA" id="ARBA00022723"/>
    </source>
</evidence>
<keyword evidence="6" id="KW-0862">Zinc</keyword>
<dbReference type="EC" id="3.4.11.6" evidence="8"/>
<evidence type="ECO:0000256" key="4">
    <source>
        <dbReference type="ARBA" id="ARBA00022729"/>
    </source>
</evidence>
<dbReference type="AlphaFoldDB" id="A0A4P1JZU1"/>
<keyword evidence="4" id="KW-0732">Signal</keyword>
<keyword evidence="1 8" id="KW-0031">Aminopeptidase</keyword>
<reference evidence="8 9" key="1">
    <citation type="submission" date="2019-04" db="EMBL/GenBank/DDBJ databases">
        <authorList>
            <consortium name="Pathogen Informatics"/>
        </authorList>
    </citation>
    <scope>NUCLEOTIDE SEQUENCE [LARGE SCALE GENOMIC DNA]</scope>
    <source>
        <strain evidence="8 9">NCTC9239</strain>
    </source>
</reference>
<dbReference type="PANTHER" id="PTHR12147">
    <property type="entry name" value="METALLOPEPTIDASE M28 FAMILY MEMBER"/>
    <property type="match status" value="1"/>
</dbReference>
<evidence type="ECO:0000313" key="9">
    <source>
        <dbReference type="Proteomes" id="UP000309952"/>
    </source>
</evidence>
<dbReference type="GO" id="GO:0008235">
    <property type="term" value="F:metalloexopeptidase activity"/>
    <property type="evidence" value="ECO:0007669"/>
    <property type="project" value="InterPro"/>
</dbReference>
<dbReference type="GO" id="GO:0006508">
    <property type="term" value="P:proteolysis"/>
    <property type="evidence" value="ECO:0007669"/>
    <property type="project" value="UniProtKB-KW"/>
</dbReference>
<keyword evidence="9" id="KW-1185">Reference proteome</keyword>
<dbReference type="GO" id="GO:0046872">
    <property type="term" value="F:metal ion binding"/>
    <property type="evidence" value="ECO:0007669"/>
    <property type="project" value="UniProtKB-KW"/>
</dbReference>
<dbReference type="SUPFAM" id="SSF53187">
    <property type="entry name" value="Zn-dependent exopeptidases"/>
    <property type="match status" value="1"/>
</dbReference>
<name>A0A4P1JZU1_9CAUL</name>
<protein>
    <submittedName>
        <fullName evidence="8">Arginyl aminopeptidase</fullName>
        <ecNumber evidence="8">3.4.11.6</ecNumber>
    </submittedName>
</protein>
<dbReference type="Gene3D" id="3.40.630.10">
    <property type="entry name" value="Zn peptidases"/>
    <property type="match status" value="1"/>
</dbReference>
<gene>
    <name evidence="8" type="primary">ywaD_2</name>
    <name evidence="8" type="ORF">NCTC9239_01009</name>
</gene>
<dbReference type="Proteomes" id="UP000309952">
    <property type="component" value="Chromosome"/>
</dbReference>
<evidence type="ECO:0000259" key="7">
    <source>
        <dbReference type="Pfam" id="PF04389"/>
    </source>
</evidence>
<accession>A0A4P1JZU1</accession>
<evidence type="ECO:0000313" key="8">
    <source>
        <dbReference type="EMBL" id="VTO13304.1"/>
    </source>
</evidence>
<dbReference type="Pfam" id="PF04389">
    <property type="entry name" value="Peptidase_M28"/>
    <property type="match status" value="1"/>
</dbReference>
<keyword evidence="5 8" id="KW-0378">Hydrolase</keyword>
<proteinExistence type="predicted"/>
<feature type="domain" description="Peptidase M28" evidence="7">
    <location>
        <begin position="13"/>
        <end position="82"/>
    </location>
</feature>
<evidence type="ECO:0000256" key="6">
    <source>
        <dbReference type="ARBA" id="ARBA00022833"/>
    </source>
</evidence>
<evidence type="ECO:0000256" key="1">
    <source>
        <dbReference type="ARBA" id="ARBA00022438"/>
    </source>
</evidence>
<dbReference type="PANTHER" id="PTHR12147:SF56">
    <property type="entry name" value="AMINOPEPTIDASE YDR415C-RELATED"/>
    <property type="match status" value="1"/>
</dbReference>
<keyword evidence="3" id="KW-0479">Metal-binding</keyword>